<protein>
    <submittedName>
        <fullName evidence="1">DUF4054 domain-containing protein</fullName>
    </submittedName>
</protein>
<dbReference type="RefSeq" id="WP_268924162.1">
    <property type="nucleotide sequence ID" value="NZ_JAPTGB010000003.1"/>
</dbReference>
<evidence type="ECO:0000313" key="2">
    <source>
        <dbReference type="Proteomes" id="UP001141422"/>
    </source>
</evidence>
<organism evidence="1 2">
    <name type="scientific">Methanocorpusculum petauri</name>
    <dbReference type="NCBI Taxonomy" id="3002863"/>
    <lineage>
        <taxon>Archaea</taxon>
        <taxon>Methanobacteriati</taxon>
        <taxon>Methanobacteriota</taxon>
        <taxon>Stenosarchaea group</taxon>
        <taxon>Methanomicrobia</taxon>
        <taxon>Methanomicrobiales</taxon>
        <taxon>Methanocorpusculaceae</taxon>
        <taxon>Methanocorpusculum</taxon>
    </lineage>
</organism>
<accession>A0ABT4IFN5</accession>
<gene>
    <name evidence="1" type="ORF">O0S10_01685</name>
</gene>
<dbReference type="Pfam" id="PF13262">
    <property type="entry name" value="DUF4054"/>
    <property type="match status" value="1"/>
</dbReference>
<keyword evidence="2" id="KW-1185">Reference proteome</keyword>
<sequence>MPEATVDQVKRLLGLAAVRYTDEEISLALAEAKEFMAMKGVGSAAIPRASYGKAQRLLAARSLSADSPAAANIASKSEGNMSITYRDSDSRISTWDREIDELLRLLRPRTLPVIPLYDNY</sequence>
<evidence type="ECO:0000313" key="1">
    <source>
        <dbReference type="EMBL" id="MCZ0859938.1"/>
    </source>
</evidence>
<dbReference type="InterPro" id="IPR025127">
    <property type="entry name" value="DUF4054"/>
</dbReference>
<proteinExistence type="predicted"/>
<name>A0ABT4IFN5_9EURY</name>
<dbReference type="Proteomes" id="UP001141422">
    <property type="component" value="Unassembled WGS sequence"/>
</dbReference>
<dbReference type="EMBL" id="JAPTGB010000003">
    <property type="protein sequence ID" value="MCZ0859938.1"/>
    <property type="molecule type" value="Genomic_DNA"/>
</dbReference>
<comment type="caution">
    <text evidence="1">The sequence shown here is derived from an EMBL/GenBank/DDBJ whole genome shotgun (WGS) entry which is preliminary data.</text>
</comment>
<reference evidence="1" key="1">
    <citation type="submission" date="2022-12" db="EMBL/GenBank/DDBJ databases">
        <title>Isolation and characterisation of novel Methanocorpusculum spp. from native Australian herbivores indicates the genus is ancestrally host-associated.</title>
        <authorList>
            <person name="Volmer J.G."/>
            <person name="Soo R.M."/>
            <person name="Evans P.N."/>
            <person name="Hoedt E.C."/>
            <person name="Astorga Alsina A.L."/>
            <person name="Woodcroft B.J."/>
            <person name="Tyson G.W."/>
            <person name="Hugenholtz P."/>
            <person name="Morrison M."/>
        </authorList>
    </citation>
    <scope>NUCLEOTIDE SEQUENCE</scope>
    <source>
        <strain evidence="1">MG</strain>
    </source>
</reference>